<protein>
    <submittedName>
        <fullName evidence="1">Uncharacterized protein</fullName>
    </submittedName>
</protein>
<organism evidence="1 2">
    <name type="scientific">Hydnum rufescens UP504</name>
    <dbReference type="NCBI Taxonomy" id="1448309"/>
    <lineage>
        <taxon>Eukaryota</taxon>
        <taxon>Fungi</taxon>
        <taxon>Dikarya</taxon>
        <taxon>Basidiomycota</taxon>
        <taxon>Agaricomycotina</taxon>
        <taxon>Agaricomycetes</taxon>
        <taxon>Cantharellales</taxon>
        <taxon>Hydnaceae</taxon>
        <taxon>Hydnum</taxon>
    </lineage>
</organism>
<gene>
    <name evidence="1" type="ORF">BS47DRAFT_601564</name>
</gene>
<evidence type="ECO:0000313" key="1">
    <source>
        <dbReference type="EMBL" id="KAF9504867.1"/>
    </source>
</evidence>
<keyword evidence="2" id="KW-1185">Reference proteome</keyword>
<name>A0A9P6AFD7_9AGAM</name>
<dbReference type="Proteomes" id="UP000886523">
    <property type="component" value="Unassembled WGS sequence"/>
</dbReference>
<comment type="caution">
    <text evidence="1">The sequence shown here is derived from an EMBL/GenBank/DDBJ whole genome shotgun (WGS) entry which is preliminary data.</text>
</comment>
<dbReference type="EMBL" id="MU129187">
    <property type="protein sequence ID" value="KAF9504867.1"/>
    <property type="molecule type" value="Genomic_DNA"/>
</dbReference>
<evidence type="ECO:0000313" key="2">
    <source>
        <dbReference type="Proteomes" id="UP000886523"/>
    </source>
</evidence>
<reference evidence="1" key="1">
    <citation type="journal article" date="2020" name="Nat. Commun.">
        <title>Large-scale genome sequencing of mycorrhizal fungi provides insights into the early evolution of symbiotic traits.</title>
        <authorList>
            <person name="Miyauchi S."/>
            <person name="Kiss E."/>
            <person name="Kuo A."/>
            <person name="Drula E."/>
            <person name="Kohler A."/>
            <person name="Sanchez-Garcia M."/>
            <person name="Morin E."/>
            <person name="Andreopoulos B."/>
            <person name="Barry K.W."/>
            <person name="Bonito G."/>
            <person name="Buee M."/>
            <person name="Carver A."/>
            <person name="Chen C."/>
            <person name="Cichocki N."/>
            <person name="Clum A."/>
            <person name="Culley D."/>
            <person name="Crous P.W."/>
            <person name="Fauchery L."/>
            <person name="Girlanda M."/>
            <person name="Hayes R.D."/>
            <person name="Keri Z."/>
            <person name="LaButti K."/>
            <person name="Lipzen A."/>
            <person name="Lombard V."/>
            <person name="Magnuson J."/>
            <person name="Maillard F."/>
            <person name="Murat C."/>
            <person name="Nolan M."/>
            <person name="Ohm R.A."/>
            <person name="Pangilinan J."/>
            <person name="Pereira M.F."/>
            <person name="Perotto S."/>
            <person name="Peter M."/>
            <person name="Pfister S."/>
            <person name="Riley R."/>
            <person name="Sitrit Y."/>
            <person name="Stielow J.B."/>
            <person name="Szollosi G."/>
            <person name="Zifcakova L."/>
            <person name="Stursova M."/>
            <person name="Spatafora J.W."/>
            <person name="Tedersoo L."/>
            <person name="Vaario L.M."/>
            <person name="Yamada A."/>
            <person name="Yan M."/>
            <person name="Wang P."/>
            <person name="Xu J."/>
            <person name="Bruns T."/>
            <person name="Baldrian P."/>
            <person name="Vilgalys R."/>
            <person name="Dunand C."/>
            <person name="Henrissat B."/>
            <person name="Grigoriev I.V."/>
            <person name="Hibbett D."/>
            <person name="Nagy L.G."/>
            <person name="Martin F.M."/>
        </authorList>
    </citation>
    <scope>NUCLEOTIDE SEQUENCE</scope>
    <source>
        <strain evidence="1">UP504</strain>
    </source>
</reference>
<sequence>MRDDFHRFIEEFSAIGSHRSLMALRPGIRHAHTLAMTCIYASSSWTPADSGLYAESIGTHLIPCISKYVEYLNKGNLPNDGDLQGILRLVIQLMSFQRELEEKINLDILSALLKVFRYERHLTSQSLELFGVIFMRFFSHNSVSRQYFLKRKALAYVKDVLVSKSRPPFLLAGLAFLLLLESVVDFLNQLISCDVFLPLARCLALTNYYNKQMYTILVIFIKAIEHNQGEHLMPRRTLSYLAQSLNHPSAICVTRLTPPLNPHIKLSQDLSFCLFSMRRNLQILMYPWR</sequence>
<proteinExistence type="predicted"/>
<accession>A0A9P6AFD7</accession>
<dbReference type="AlphaFoldDB" id="A0A9P6AFD7"/>